<protein>
    <submittedName>
        <fullName evidence="1">Uncharacterized protein</fullName>
    </submittedName>
</protein>
<dbReference type="EMBL" id="JAQIZT010000017">
    <property type="protein sequence ID" value="KAJ6959483.1"/>
    <property type="molecule type" value="Genomic_DNA"/>
</dbReference>
<sequence length="85" mass="9486">MIAVKAMMDVTKRSSKLKAQISDFSKRLHRDQKGDTPIGSSNNKYTQIPKSLSFFSDVQAYNATEAAAISLPDILKICWSGRLHK</sequence>
<reference evidence="1" key="1">
    <citation type="journal article" date="2023" name="Mol. Ecol. Resour.">
        <title>Chromosome-level genome assembly of a triploid poplar Populus alba 'Berolinensis'.</title>
        <authorList>
            <person name="Chen S."/>
            <person name="Yu Y."/>
            <person name="Wang X."/>
            <person name="Wang S."/>
            <person name="Zhang T."/>
            <person name="Zhou Y."/>
            <person name="He R."/>
            <person name="Meng N."/>
            <person name="Wang Y."/>
            <person name="Liu W."/>
            <person name="Liu Z."/>
            <person name="Liu J."/>
            <person name="Guo Q."/>
            <person name="Huang H."/>
            <person name="Sederoff R.R."/>
            <person name="Wang G."/>
            <person name="Qu G."/>
            <person name="Chen S."/>
        </authorList>
    </citation>
    <scope>NUCLEOTIDE SEQUENCE</scope>
    <source>
        <strain evidence="1">SC-2020</strain>
    </source>
</reference>
<dbReference type="AlphaFoldDB" id="A0AAD6LF36"/>
<evidence type="ECO:0000313" key="2">
    <source>
        <dbReference type="Proteomes" id="UP001164929"/>
    </source>
</evidence>
<organism evidence="1 2">
    <name type="scientific">Populus alba x Populus x berolinensis</name>
    <dbReference type="NCBI Taxonomy" id="444605"/>
    <lineage>
        <taxon>Eukaryota</taxon>
        <taxon>Viridiplantae</taxon>
        <taxon>Streptophyta</taxon>
        <taxon>Embryophyta</taxon>
        <taxon>Tracheophyta</taxon>
        <taxon>Spermatophyta</taxon>
        <taxon>Magnoliopsida</taxon>
        <taxon>eudicotyledons</taxon>
        <taxon>Gunneridae</taxon>
        <taxon>Pentapetalae</taxon>
        <taxon>rosids</taxon>
        <taxon>fabids</taxon>
        <taxon>Malpighiales</taxon>
        <taxon>Salicaceae</taxon>
        <taxon>Saliceae</taxon>
        <taxon>Populus</taxon>
    </lineage>
</organism>
<keyword evidence="2" id="KW-1185">Reference proteome</keyword>
<comment type="caution">
    <text evidence="1">The sequence shown here is derived from an EMBL/GenBank/DDBJ whole genome shotgun (WGS) entry which is preliminary data.</text>
</comment>
<evidence type="ECO:0000313" key="1">
    <source>
        <dbReference type="EMBL" id="KAJ6959483.1"/>
    </source>
</evidence>
<proteinExistence type="predicted"/>
<gene>
    <name evidence="1" type="ORF">NC653_037736</name>
</gene>
<dbReference type="Proteomes" id="UP001164929">
    <property type="component" value="Chromosome 17"/>
</dbReference>
<name>A0AAD6LF36_9ROSI</name>
<accession>A0AAD6LF36</accession>